<dbReference type="AlphaFoldDB" id="A0A6P1CHZ2"/>
<evidence type="ECO:0000256" key="5">
    <source>
        <dbReference type="ARBA" id="ARBA00023002"/>
    </source>
</evidence>
<sequence length="247" mass="26518">MFADIQQEQVARVAAQLAADGLARYDQITNRAQLVRLGAALGRIVPHRDSGPDGVTTVMHRGGLAARAGFQGFSTGALAPHTDRSGIPGPPALLLLVCGRKGSSGGECTAIDGRAVYADLLHTDPRAAQALSKPRTVLFGGAAGYLGSIFEHTPGGRVRVRYRQDQLAQFSPELARHLPILADAIERHTMRFALEPGEGYVLHNHRWLHGRTAYTGDRVMYRLSVDPHPDLAIPSGFVSPDVVAVRP</sequence>
<dbReference type="InterPro" id="IPR003819">
    <property type="entry name" value="TauD/TfdA-like"/>
</dbReference>
<dbReference type="RefSeq" id="WP_163841160.1">
    <property type="nucleotide sequence ID" value="NZ_JAAGVB010000002.1"/>
</dbReference>
<evidence type="ECO:0000313" key="8">
    <source>
        <dbReference type="EMBL" id="NEW31283.1"/>
    </source>
</evidence>
<keyword evidence="3" id="KW-0479">Metal-binding</keyword>
<protein>
    <submittedName>
        <fullName evidence="8">TauD/TfdA family dioxygenase</fullName>
    </submittedName>
</protein>
<dbReference type="GO" id="GO:0045329">
    <property type="term" value="P:carnitine biosynthetic process"/>
    <property type="evidence" value="ECO:0007669"/>
    <property type="project" value="TreeGrafter"/>
</dbReference>
<comment type="cofactor">
    <cofactor evidence="1">
        <name>Fe(2+)</name>
        <dbReference type="ChEBI" id="CHEBI:29033"/>
    </cofactor>
</comment>
<dbReference type="GO" id="GO:0046872">
    <property type="term" value="F:metal ion binding"/>
    <property type="evidence" value="ECO:0007669"/>
    <property type="project" value="UniProtKB-KW"/>
</dbReference>
<gene>
    <name evidence="8" type="ORF">GV791_01745</name>
</gene>
<name>A0A6P1CHZ2_9NOCA</name>
<feature type="domain" description="TauD/TfdA-like" evidence="7">
    <location>
        <begin position="6"/>
        <end position="223"/>
    </location>
</feature>
<reference evidence="8 9" key="1">
    <citation type="submission" date="2020-01" db="EMBL/GenBank/DDBJ databases">
        <title>Genetics and antimicrobial susceptibilities of Nocardia species isolated from the soil; a comparison with species isolated from humans.</title>
        <authorList>
            <person name="Carrasco G."/>
            <person name="Monzon S."/>
            <person name="Sansegundo M."/>
            <person name="Garcia E."/>
            <person name="Garrido N."/>
            <person name="Medina M.J."/>
            <person name="Villalon P."/>
            <person name="Ramirez-Arocha A.C."/>
            <person name="Jimenez P."/>
            <person name="Cuesta I."/>
            <person name="Valdezate S."/>
        </authorList>
    </citation>
    <scope>NUCLEOTIDE SEQUENCE [LARGE SCALE GENOMIC DNA]</scope>
    <source>
        <strain evidence="8 9">CNM20110626</strain>
    </source>
</reference>
<accession>A0A6P1CHZ2</accession>
<evidence type="ECO:0000256" key="6">
    <source>
        <dbReference type="ARBA" id="ARBA00023004"/>
    </source>
</evidence>
<evidence type="ECO:0000313" key="9">
    <source>
        <dbReference type="Proteomes" id="UP000471166"/>
    </source>
</evidence>
<dbReference type="Pfam" id="PF02668">
    <property type="entry name" value="TauD"/>
    <property type="match status" value="1"/>
</dbReference>
<dbReference type="InterPro" id="IPR042098">
    <property type="entry name" value="TauD-like_sf"/>
</dbReference>
<evidence type="ECO:0000259" key="7">
    <source>
        <dbReference type="Pfam" id="PF02668"/>
    </source>
</evidence>
<organism evidence="8 9">
    <name type="scientific">Nocardia cyriacigeorgica</name>
    <dbReference type="NCBI Taxonomy" id="135487"/>
    <lineage>
        <taxon>Bacteria</taxon>
        <taxon>Bacillati</taxon>
        <taxon>Actinomycetota</taxon>
        <taxon>Actinomycetes</taxon>
        <taxon>Mycobacteriales</taxon>
        <taxon>Nocardiaceae</taxon>
        <taxon>Nocardia</taxon>
    </lineage>
</organism>
<comment type="caution">
    <text evidence="8">The sequence shown here is derived from an EMBL/GenBank/DDBJ whole genome shotgun (WGS) entry which is preliminary data.</text>
</comment>
<evidence type="ECO:0000256" key="4">
    <source>
        <dbReference type="ARBA" id="ARBA00022964"/>
    </source>
</evidence>
<proteinExistence type="inferred from homology"/>
<dbReference type="InterPro" id="IPR050411">
    <property type="entry name" value="AlphaKG_dependent_hydroxylases"/>
</dbReference>
<keyword evidence="5" id="KW-0560">Oxidoreductase</keyword>
<comment type="similarity">
    <text evidence="2">Belongs to the gamma-BBH/TMLD family.</text>
</comment>
<dbReference type="GO" id="GO:0051213">
    <property type="term" value="F:dioxygenase activity"/>
    <property type="evidence" value="ECO:0007669"/>
    <property type="project" value="UniProtKB-KW"/>
</dbReference>
<dbReference type="PANTHER" id="PTHR10696:SF25">
    <property type="entry name" value="OXIDOREDUCTASE AIM17-RELATED"/>
    <property type="match status" value="1"/>
</dbReference>
<keyword evidence="4 8" id="KW-0223">Dioxygenase</keyword>
<evidence type="ECO:0000256" key="1">
    <source>
        <dbReference type="ARBA" id="ARBA00001954"/>
    </source>
</evidence>
<dbReference type="SUPFAM" id="SSF51197">
    <property type="entry name" value="Clavaminate synthase-like"/>
    <property type="match status" value="1"/>
</dbReference>
<evidence type="ECO:0000256" key="2">
    <source>
        <dbReference type="ARBA" id="ARBA00008654"/>
    </source>
</evidence>
<keyword evidence="6" id="KW-0408">Iron</keyword>
<dbReference type="PANTHER" id="PTHR10696">
    <property type="entry name" value="GAMMA-BUTYROBETAINE HYDROXYLASE-RELATED"/>
    <property type="match status" value="1"/>
</dbReference>
<evidence type="ECO:0000256" key="3">
    <source>
        <dbReference type="ARBA" id="ARBA00022723"/>
    </source>
</evidence>
<dbReference type="Gene3D" id="3.60.130.10">
    <property type="entry name" value="Clavaminate synthase-like"/>
    <property type="match status" value="1"/>
</dbReference>
<dbReference type="Proteomes" id="UP000471166">
    <property type="component" value="Unassembled WGS sequence"/>
</dbReference>
<dbReference type="EMBL" id="JAAGVB010000002">
    <property type="protein sequence ID" value="NEW31283.1"/>
    <property type="molecule type" value="Genomic_DNA"/>
</dbReference>